<feature type="compositionally biased region" description="Basic residues" evidence="1">
    <location>
        <begin position="245"/>
        <end position="258"/>
    </location>
</feature>
<evidence type="ECO:0000313" key="2">
    <source>
        <dbReference type="EMBL" id="KAE8245035.1"/>
    </source>
</evidence>
<accession>A0A177THN4</accession>
<feature type="compositionally biased region" description="Polar residues" evidence="1">
    <location>
        <begin position="27"/>
        <end position="36"/>
    </location>
</feature>
<gene>
    <name evidence="2" type="ORF">A4X13_0g6117</name>
</gene>
<feature type="region of interest" description="Disordered" evidence="1">
    <location>
        <begin position="241"/>
        <end position="297"/>
    </location>
</feature>
<feature type="compositionally biased region" description="Low complexity" evidence="1">
    <location>
        <begin position="135"/>
        <end position="146"/>
    </location>
</feature>
<keyword evidence="3" id="KW-1185">Reference proteome</keyword>
<organism evidence="2 3">
    <name type="scientific">Tilletia indica</name>
    <dbReference type="NCBI Taxonomy" id="43049"/>
    <lineage>
        <taxon>Eukaryota</taxon>
        <taxon>Fungi</taxon>
        <taxon>Dikarya</taxon>
        <taxon>Basidiomycota</taxon>
        <taxon>Ustilaginomycotina</taxon>
        <taxon>Exobasidiomycetes</taxon>
        <taxon>Tilletiales</taxon>
        <taxon>Tilletiaceae</taxon>
        <taxon>Tilletia</taxon>
    </lineage>
</organism>
<evidence type="ECO:0000256" key="1">
    <source>
        <dbReference type="SAM" id="MobiDB-lite"/>
    </source>
</evidence>
<proteinExistence type="predicted"/>
<feature type="region of interest" description="Disordered" evidence="1">
    <location>
        <begin position="346"/>
        <end position="368"/>
    </location>
</feature>
<name>A0A177THN4_9BASI</name>
<protein>
    <submittedName>
        <fullName evidence="2">Uncharacterized protein</fullName>
    </submittedName>
</protein>
<sequence>MDPSRQNSNVGDAFNSFYESFMGQYPQPHQQPSIPQTHPPVQPASSSQHPALHYPAHPGVHASHHPSSSAHGIYSSRSSATGYSSSGGCSTRMTPASPVPSSLGMGITPRSSGSLSAPRSSHHREGTFTPLTTIGSGSSGSESGYGLQPNKKARLDESGRATAEMGPPRLYMSDPAQHFRPSPNWGPVDPYGFPSGSEYDHAYSYSYDPTLGSGSSMVDPIYVYDEQEYEERMRLLQLDHERQQGHRRRGKFIAQRRPRAGEAVRPFQEEVPSIKTKGKQKASAAASRRARKSAKVEPPVVLIERDLEKVASADAPPQAQMEVHTLFIRPPASIFEERERERVRAARMKRRKGSAVGKEEDDDDDGLMVKSEEAVHLGKTAGSARSAPRRTQIYGPATAEWTFEYQDVGAPSTPSSTRQADVGDVKEEDGSAVPIKRKRGRPCFRSAVEICKELGVPLHPWAAPLHSITTPKEEPKTEPGGATSSSALLPASLRPTTRTEIDIFGRPSEFPLPTPQQPYSKLLRAQYRAFAEPSRAQLDLEKLWRHRVSVWEAERRMQGRRKVEAKVSPLYLRRNVALSKRRVIRWDYQDAEDETRGR</sequence>
<feature type="compositionally biased region" description="Low complexity" evidence="1">
    <location>
        <begin position="55"/>
        <end position="92"/>
    </location>
</feature>
<feature type="compositionally biased region" description="Polar residues" evidence="1">
    <location>
        <begin position="1"/>
        <end position="10"/>
    </location>
</feature>
<reference evidence="2" key="1">
    <citation type="submission" date="2016-04" db="EMBL/GenBank/DDBJ databases">
        <authorList>
            <person name="Nguyen H.D."/>
            <person name="Samba Siva P."/>
            <person name="Cullis J."/>
            <person name="Levesque C.A."/>
            <person name="Hambleton S."/>
        </authorList>
    </citation>
    <scope>NUCLEOTIDE SEQUENCE</scope>
    <source>
        <strain evidence="2">DAOMC 236416</strain>
    </source>
</reference>
<feature type="region of interest" description="Disordered" evidence="1">
    <location>
        <begin position="468"/>
        <end position="488"/>
    </location>
</feature>
<evidence type="ECO:0000313" key="3">
    <source>
        <dbReference type="Proteomes" id="UP000077521"/>
    </source>
</evidence>
<feature type="region of interest" description="Disordered" evidence="1">
    <location>
        <begin position="1"/>
        <end position="183"/>
    </location>
</feature>
<dbReference type="Proteomes" id="UP000077521">
    <property type="component" value="Unassembled WGS sequence"/>
</dbReference>
<feature type="region of interest" description="Disordered" evidence="1">
    <location>
        <begin position="409"/>
        <end position="431"/>
    </location>
</feature>
<dbReference type="AlphaFoldDB" id="A0A177THN4"/>
<reference evidence="2" key="2">
    <citation type="journal article" date="2019" name="IMA Fungus">
        <title>Genome sequencing and comparison of five Tilletia species to identify candidate genes for the detection of regulated species infecting wheat.</title>
        <authorList>
            <person name="Nguyen H.D.T."/>
            <person name="Sultana T."/>
            <person name="Kesanakurti P."/>
            <person name="Hambleton S."/>
        </authorList>
    </citation>
    <scope>NUCLEOTIDE SEQUENCE</scope>
    <source>
        <strain evidence="2">DAOMC 236416</strain>
    </source>
</reference>
<comment type="caution">
    <text evidence="2">The sequence shown here is derived from an EMBL/GenBank/DDBJ whole genome shotgun (WGS) entry which is preliminary data.</text>
</comment>
<dbReference type="EMBL" id="LWDF02000544">
    <property type="protein sequence ID" value="KAE8245035.1"/>
    <property type="molecule type" value="Genomic_DNA"/>
</dbReference>
<feature type="compositionally biased region" description="Low complexity" evidence="1">
    <location>
        <begin position="109"/>
        <end position="119"/>
    </location>
</feature>